<evidence type="ECO:0000313" key="10">
    <source>
        <dbReference type="Proteomes" id="UP000245887"/>
    </source>
</evidence>
<dbReference type="PANTHER" id="PTHR30026:SF20">
    <property type="entry name" value="OUTER MEMBRANE PROTEIN TOLC"/>
    <property type="match status" value="1"/>
</dbReference>
<dbReference type="InterPro" id="IPR051906">
    <property type="entry name" value="TolC-like"/>
</dbReference>
<protein>
    <submittedName>
        <fullName evidence="9">Outer membrane efflux protein</fullName>
    </submittedName>
</protein>
<evidence type="ECO:0000256" key="5">
    <source>
        <dbReference type="ARBA" id="ARBA00022692"/>
    </source>
</evidence>
<dbReference type="PANTHER" id="PTHR30026">
    <property type="entry name" value="OUTER MEMBRANE PROTEIN TOLC"/>
    <property type="match status" value="1"/>
</dbReference>
<dbReference type="SUPFAM" id="SSF56954">
    <property type="entry name" value="Outer membrane efflux proteins (OEP)"/>
    <property type="match status" value="1"/>
</dbReference>
<dbReference type="AlphaFoldDB" id="A0A2U1CXN6"/>
<evidence type="ECO:0000256" key="2">
    <source>
        <dbReference type="ARBA" id="ARBA00007613"/>
    </source>
</evidence>
<dbReference type="Proteomes" id="UP000245887">
    <property type="component" value="Unassembled WGS sequence"/>
</dbReference>
<comment type="similarity">
    <text evidence="2">Belongs to the outer membrane factor (OMF) (TC 1.B.17) family.</text>
</comment>
<proteinExistence type="inferred from homology"/>
<dbReference type="Pfam" id="PF02321">
    <property type="entry name" value="OEP"/>
    <property type="match status" value="1"/>
</dbReference>
<evidence type="ECO:0000256" key="6">
    <source>
        <dbReference type="ARBA" id="ARBA00023136"/>
    </source>
</evidence>
<evidence type="ECO:0000256" key="3">
    <source>
        <dbReference type="ARBA" id="ARBA00022448"/>
    </source>
</evidence>
<keyword evidence="7" id="KW-0998">Cell outer membrane</keyword>
<evidence type="ECO:0000256" key="1">
    <source>
        <dbReference type="ARBA" id="ARBA00004442"/>
    </source>
</evidence>
<dbReference type="OrthoDB" id="9813458at2"/>
<organism evidence="9 10">
    <name type="scientific">Tamilnaduibacter salinus</name>
    <dbReference type="NCBI Taxonomy" id="1484056"/>
    <lineage>
        <taxon>Bacteria</taxon>
        <taxon>Pseudomonadati</taxon>
        <taxon>Pseudomonadota</taxon>
        <taxon>Gammaproteobacteria</taxon>
        <taxon>Pseudomonadales</taxon>
        <taxon>Marinobacteraceae</taxon>
        <taxon>Tamilnaduibacter</taxon>
    </lineage>
</organism>
<evidence type="ECO:0000313" key="9">
    <source>
        <dbReference type="EMBL" id="PVY76998.1"/>
    </source>
</evidence>
<feature type="region of interest" description="Disordered" evidence="8">
    <location>
        <begin position="107"/>
        <end position="127"/>
    </location>
</feature>
<evidence type="ECO:0000256" key="4">
    <source>
        <dbReference type="ARBA" id="ARBA00022452"/>
    </source>
</evidence>
<keyword evidence="3" id="KW-0813">Transport</keyword>
<comment type="caution">
    <text evidence="9">The sequence shown here is derived from an EMBL/GenBank/DDBJ whole genome shotgun (WGS) entry which is preliminary data.</text>
</comment>
<evidence type="ECO:0000256" key="8">
    <source>
        <dbReference type="SAM" id="MobiDB-lite"/>
    </source>
</evidence>
<dbReference type="Gene3D" id="1.20.1600.10">
    <property type="entry name" value="Outer membrane efflux proteins (OEP)"/>
    <property type="match status" value="1"/>
</dbReference>
<dbReference type="GO" id="GO:0015288">
    <property type="term" value="F:porin activity"/>
    <property type="evidence" value="ECO:0007669"/>
    <property type="project" value="TreeGrafter"/>
</dbReference>
<comment type="subcellular location">
    <subcellularLocation>
        <location evidence="1">Cell outer membrane</location>
    </subcellularLocation>
</comment>
<sequence>MFELVHGSYGMNGQAVSERQFVHMDTKRMIGAMQRTQSAALSCAVLLSFFAGHVVASEVTPDLVDVHSLALEHDAELQAARHRRDAGTEALAQGRAGLLPSLSLSGEHSREREWSDQPTPPGSVTEQRREITVTRYQASLTQPLFRLDAWYDYQEGRAGSRVAELEFQQRMQGFNRELLQAYLEALRAQVRIRTLESRVAGYRSLQRE</sequence>
<reference evidence="9 10" key="1">
    <citation type="submission" date="2018-04" db="EMBL/GenBank/DDBJ databases">
        <title>Genomic Encyclopedia of Type Strains, Phase IV (KMG-IV): sequencing the most valuable type-strain genomes for metagenomic binning, comparative biology and taxonomic classification.</title>
        <authorList>
            <person name="Goeker M."/>
        </authorList>
    </citation>
    <scope>NUCLEOTIDE SEQUENCE [LARGE SCALE GENOMIC DNA]</scope>
    <source>
        <strain evidence="9 10">DSM 28688</strain>
    </source>
</reference>
<keyword evidence="6" id="KW-0472">Membrane</keyword>
<keyword evidence="5" id="KW-0812">Transmembrane</keyword>
<dbReference type="GO" id="GO:1990281">
    <property type="term" value="C:efflux pump complex"/>
    <property type="evidence" value="ECO:0007669"/>
    <property type="project" value="TreeGrafter"/>
</dbReference>
<dbReference type="InterPro" id="IPR003423">
    <property type="entry name" value="OMP_efflux"/>
</dbReference>
<gene>
    <name evidence="9" type="ORF">C8D92_104231</name>
</gene>
<evidence type="ECO:0000256" key="7">
    <source>
        <dbReference type="ARBA" id="ARBA00023237"/>
    </source>
</evidence>
<accession>A0A2U1CXN6</accession>
<keyword evidence="4" id="KW-1134">Transmembrane beta strand</keyword>
<dbReference type="GO" id="GO:0015562">
    <property type="term" value="F:efflux transmembrane transporter activity"/>
    <property type="evidence" value="ECO:0007669"/>
    <property type="project" value="InterPro"/>
</dbReference>
<dbReference type="GO" id="GO:0009279">
    <property type="term" value="C:cell outer membrane"/>
    <property type="evidence" value="ECO:0007669"/>
    <property type="project" value="UniProtKB-SubCell"/>
</dbReference>
<name>A0A2U1CXN6_9GAMM</name>
<dbReference type="EMBL" id="QEKQ01000004">
    <property type="protein sequence ID" value="PVY76998.1"/>
    <property type="molecule type" value="Genomic_DNA"/>
</dbReference>